<feature type="compositionally biased region" description="Polar residues" evidence="1">
    <location>
        <begin position="1"/>
        <end position="13"/>
    </location>
</feature>
<name>A0A0C9SRF5_PAXIN</name>
<sequence>MSTKWTRSQSRAPSQGAPPKLVSQQPPALKKARSTKIAQDVLEPSASEIEASRLLPSITVSHSLPPPPQCPHKEVFDRIVLPLPSRSFGRRSLPVMLDSPQPEAGPAGQQLSEHDEIGDLRTELTQVQQQVLTLCKVVEALQRKANPSPFPLPQMPAGDLALPLLNQFPASIAFSSPSLIVCPAPPATLPVSCSRPSPCRGVEVPQVYQLPASIVVPVVDLVSPSTNADISPVNPFGPQPDGKHDLDIPIISIEINAPTHQAISINTGPSPPPLPSPNHCSWRSH</sequence>
<feature type="region of interest" description="Disordered" evidence="1">
    <location>
        <begin position="1"/>
        <end position="48"/>
    </location>
</feature>
<keyword evidence="3" id="KW-1185">Reference proteome</keyword>
<accession>A0A0C9SRF5</accession>
<dbReference type="HOGENOM" id="CLU_976957_0_0_1"/>
<organism evidence="2 3">
    <name type="scientific">Paxillus involutus ATCC 200175</name>
    <dbReference type="NCBI Taxonomy" id="664439"/>
    <lineage>
        <taxon>Eukaryota</taxon>
        <taxon>Fungi</taxon>
        <taxon>Dikarya</taxon>
        <taxon>Basidiomycota</taxon>
        <taxon>Agaricomycotina</taxon>
        <taxon>Agaricomycetes</taxon>
        <taxon>Agaricomycetidae</taxon>
        <taxon>Boletales</taxon>
        <taxon>Paxilineae</taxon>
        <taxon>Paxillaceae</taxon>
        <taxon>Paxillus</taxon>
    </lineage>
</organism>
<protein>
    <submittedName>
        <fullName evidence="2">Uncharacterized protein</fullName>
    </submittedName>
</protein>
<evidence type="ECO:0000313" key="3">
    <source>
        <dbReference type="Proteomes" id="UP000053647"/>
    </source>
</evidence>
<proteinExistence type="predicted"/>
<evidence type="ECO:0000313" key="2">
    <source>
        <dbReference type="EMBL" id="KIJ10419.1"/>
    </source>
</evidence>
<dbReference type="EMBL" id="KN819406">
    <property type="protein sequence ID" value="KIJ10419.1"/>
    <property type="molecule type" value="Genomic_DNA"/>
</dbReference>
<evidence type="ECO:0000256" key="1">
    <source>
        <dbReference type="SAM" id="MobiDB-lite"/>
    </source>
</evidence>
<reference evidence="2 3" key="1">
    <citation type="submission" date="2014-06" db="EMBL/GenBank/DDBJ databases">
        <authorList>
            <consortium name="DOE Joint Genome Institute"/>
            <person name="Kuo A."/>
            <person name="Kohler A."/>
            <person name="Nagy L.G."/>
            <person name="Floudas D."/>
            <person name="Copeland A."/>
            <person name="Barry K.W."/>
            <person name="Cichocki N."/>
            <person name="Veneault-Fourrey C."/>
            <person name="LaButti K."/>
            <person name="Lindquist E.A."/>
            <person name="Lipzen A."/>
            <person name="Lundell T."/>
            <person name="Morin E."/>
            <person name="Murat C."/>
            <person name="Sun H."/>
            <person name="Tunlid A."/>
            <person name="Henrissat B."/>
            <person name="Grigoriev I.V."/>
            <person name="Hibbett D.S."/>
            <person name="Martin F."/>
            <person name="Nordberg H.P."/>
            <person name="Cantor M.N."/>
            <person name="Hua S.X."/>
        </authorList>
    </citation>
    <scope>NUCLEOTIDE SEQUENCE [LARGE SCALE GENOMIC DNA]</scope>
    <source>
        <strain evidence="2 3">ATCC 200175</strain>
    </source>
</reference>
<feature type="region of interest" description="Disordered" evidence="1">
    <location>
        <begin position="262"/>
        <end position="285"/>
    </location>
</feature>
<gene>
    <name evidence="2" type="ORF">PAXINDRAFT_16574</name>
</gene>
<dbReference type="Proteomes" id="UP000053647">
    <property type="component" value="Unassembled WGS sequence"/>
</dbReference>
<dbReference type="AlphaFoldDB" id="A0A0C9SRF5"/>
<reference evidence="3" key="2">
    <citation type="submission" date="2015-01" db="EMBL/GenBank/DDBJ databases">
        <title>Evolutionary Origins and Diversification of the Mycorrhizal Mutualists.</title>
        <authorList>
            <consortium name="DOE Joint Genome Institute"/>
            <consortium name="Mycorrhizal Genomics Consortium"/>
            <person name="Kohler A."/>
            <person name="Kuo A."/>
            <person name="Nagy L.G."/>
            <person name="Floudas D."/>
            <person name="Copeland A."/>
            <person name="Barry K.W."/>
            <person name="Cichocki N."/>
            <person name="Veneault-Fourrey C."/>
            <person name="LaButti K."/>
            <person name="Lindquist E.A."/>
            <person name="Lipzen A."/>
            <person name="Lundell T."/>
            <person name="Morin E."/>
            <person name="Murat C."/>
            <person name="Riley R."/>
            <person name="Ohm R."/>
            <person name="Sun H."/>
            <person name="Tunlid A."/>
            <person name="Henrissat B."/>
            <person name="Grigoriev I.V."/>
            <person name="Hibbett D.S."/>
            <person name="Martin F."/>
        </authorList>
    </citation>
    <scope>NUCLEOTIDE SEQUENCE [LARGE SCALE GENOMIC DNA]</scope>
    <source>
        <strain evidence="3">ATCC 200175</strain>
    </source>
</reference>